<proteinExistence type="predicted"/>
<dbReference type="EMBL" id="CP133594">
    <property type="protein sequence ID" value="WMW21591.1"/>
    <property type="molecule type" value="Genomic_DNA"/>
</dbReference>
<accession>A0AA51UEC0</accession>
<protein>
    <submittedName>
        <fullName evidence="1">Uncharacterized protein</fullName>
    </submittedName>
</protein>
<name>A0AA51UEC0_9EURY</name>
<gene>
    <name evidence="1" type="ORF">RE476_09355</name>
</gene>
<dbReference type="Proteomes" id="UP001183006">
    <property type="component" value="Chromosome"/>
</dbReference>
<dbReference type="GeneID" id="84230346"/>
<sequence>MSDWITYYEDNKQSALLRIKNMALTARYRKELNCWVNKYLDPFTVAKTISIERRESPDPYSRIRLEAEKDLEFTLLNASRKDRSNSEIIFFETNLLLLFNLMLKHIRTA</sequence>
<reference evidence="1" key="1">
    <citation type="submission" date="2023-08" db="EMBL/GenBank/DDBJ databases">
        <title>Methanolobus mangrovi sp. nov. and Methanolobus sediminis sp. nov, two novel methylotrophic methanogens isolated from mangrove sediments in China.</title>
        <authorList>
            <person name="Zhou J."/>
        </authorList>
    </citation>
    <scope>NUCLEOTIDE SEQUENCE</scope>
    <source>
        <strain evidence="1">FTZ2</strain>
    </source>
</reference>
<keyword evidence="2" id="KW-1185">Reference proteome</keyword>
<organism evidence="1 2">
    <name type="scientific">Methanolobus mangrovi</name>
    <dbReference type="NCBI Taxonomy" id="3072977"/>
    <lineage>
        <taxon>Archaea</taxon>
        <taxon>Methanobacteriati</taxon>
        <taxon>Methanobacteriota</taxon>
        <taxon>Stenosarchaea group</taxon>
        <taxon>Methanomicrobia</taxon>
        <taxon>Methanosarcinales</taxon>
        <taxon>Methanosarcinaceae</taxon>
        <taxon>Methanolobus</taxon>
    </lineage>
</organism>
<evidence type="ECO:0000313" key="1">
    <source>
        <dbReference type="EMBL" id="WMW21591.1"/>
    </source>
</evidence>
<dbReference type="RefSeq" id="WP_309307379.1">
    <property type="nucleotide sequence ID" value="NZ_CP133594.1"/>
</dbReference>
<dbReference type="AlphaFoldDB" id="A0AA51UEC0"/>
<evidence type="ECO:0000313" key="2">
    <source>
        <dbReference type="Proteomes" id="UP001183006"/>
    </source>
</evidence>
<dbReference type="KEGG" id="mmav:RE476_09355"/>